<keyword evidence="3" id="KW-1185">Reference proteome</keyword>
<dbReference type="AlphaFoldDB" id="A0A1N5U0N8"/>
<reference evidence="1 4" key="1">
    <citation type="submission" date="2016-04" db="EMBL/GenBank/DDBJ databases">
        <authorList>
            <person name="Evans L.H."/>
            <person name="Alamgir A."/>
            <person name="Owens N."/>
            <person name="Weber N.D."/>
            <person name="Virtaneva K."/>
            <person name="Barbian K."/>
            <person name="Babar A."/>
            <person name="Rosenke K."/>
        </authorList>
    </citation>
    <scope>NUCLEOTIDE SEQUENCE [LARGE SCALE GENOMIC DNA]</scope>
    <source>
        <strain evidence="1">S5</strain>
        <strain evidence="4">S5(T) (JCM 30642 \VKM B-2941)</strain>
    </source>
</reference>
<reference evidence="3" key="3">
    <citation type="submission" date="2016-06" db="EMBL/GenBank/DDBJ databases">
        <authorList>
            <person name="Toshchakov V.S."/>
        </authorList>
    </citation>
    <scope>NUCLEOTIDE SEQUENCE [LARGE SCALE GENOMIC DNA]</scope>
    <source>
        <strain>PM4 (JCM 30641</strain>
        <strain evidence="3">\VKM B-2940)</strain>
    </source>
</reference>
<accession>A0A1N5U0N8</accession>
<dbReference type="Proteomes" id="UP000187822">
    <property type="component" value="Chromosome I"/>
</dbReference>
<proteinExistence type="predicted"/>
<gene>
    <name evidence="2" type="ORF">CPM_0745</name>
    <name evidence="1" type="ORF">CSP5_0749</name>
</gene>
<organism evidence="1 4">
    <name type="scientific">Cuniculiplasma divulgatum</name>
    <dbReference type="NCBI Taxonomy" id="1673428"/>
    <lineage>
        <taxon>Archaea</taxon>
        <taxon>Methanobacteriati</taxon>
        <taxon>Thermoplasmatota</taxon>
        <taxon>Thermoplasmata</taxon>
        <taxon>Thermoplasmatales</taxon>
        <taxon>Cuniculiplasmataceae</taxon>
        <taxon>Cuniculiplasma</taxon>
    </lineage>
</organism>
<dbReference type="OrthoDB" id="56958at2157"/>
<dbReference type="RefSeq" id="WP_077076103.1">
    <property type="nucleotide sequence ID" value="NZ_LT671858.1"/>
</dbReference>
<dbReference type="GeneID" id="41588025"/>
<reference evidence="2" key="2">
    <citation type="submission" date="2016-06" db="EMBL/GenBank/DDBJ databases">
        <authorList>
            <person name="Olsen C.W."/>
            <person name="Carey S."/>
            <person name="Hinshaw L."/>
            <person name="Karasin A.I."/>
        </authorList>
    </citation>
    <scope>NUCLEOTIDE SEQUENCE [LARGE SCALE GENOMIC DNA]</scope>
    <source>
        <strain evidence="2">PM4</strain>
    </source>
</reference>
<protein>
    <submittedName>
        <fullName evidence="1">Uncharacterized protein</fullName>
    </submittedName>
</protein>
<evidence type="ECO:0000313" key="3">
    <source>
        <dbReference type="Proteomes" id="UP000187822"/>
    </source>
</evidence>
<name>A0A1N5U0N8_9ARCH</name>
<dbReference type="KEGG" id="cdiv:CPM_0745"/>
<evidence type="ECO:0000313" key="2">
    <source>
        <dbReference type="EMBL" id="SJK84593.1"/>
    </source>
</evidence>
<dbReference type="STRING" id="1673428.CPM_0745"/>
<dbReference type="EMBL" id="LT671858">
    <property type="protein sequence ID" value="SIM53848.1"/>
    <property type="molecule type" value="Genomic_DNA"/>
</dbReference>
<evidence type="ECO:0000313" key="1">
    <source>
        <dbReference type="EMBL" id="SIM53848.1"/>
    </source>
</evidence>
<evidence type="ECO:0000313" key="4">
    <source>
        <dbReference type="Proteomes" id="UP000195607"/>
    </source>
</evidence>
<dbReference type="Proteomes" id="UP000195607">
    <property type="component" value="Chromosome I"/>
</dbReference>
<sequence>MEKESSDQEAIKQIQNILNGEKGEGKKRGFFNRKKKVVREETQIRVKTILDIPPLVNARRNVGNKEILKAAMEGKRDVQKDIERYFNINLGGNLPNMERIYKILKESNKDLSEEITVDPVSLALGTSLIGTKTTGDTQMKEMALKKYASFLMEIYFPAVYSQDNEIDGERIVSQLTDIYNYMDIKRLYFVDE</sequence>
<dbReference type="EMBL" id="LT719092">
    <property type="protein sequence ID" value="SJK84593.1"/>
    <property type="molecule type" value="Genomic_DNA"/>
</dbReference>